<reference evidence="1 2" key="1">
    <citation type="submission" date="2022-01" db="EMBL/GenBank/DDBJ databases">
        <authorList>
            <person name="Xiong W."/>
            <person name="Schranz E."/>
        </authorList>
    </citation>
    <scope>NUCLEOTIDE SEQUENCE [LARGE SCALE GENOMIC DNA]</scope>
</reference>
<proteinExistence type="predicted"/>
<evidence type="ECO:0000313" key="1">
    <source>
        <dbReference type="EMBL" id="CAH1432160.1"/>
    </source>
</evidence>
<evidence type="ECO:0000313" key="2">
    <source>
        <dbReference type="Proteomes" id="UP001157418"/>
    </source>
</evidence>
<sequence>MTYFSDENLLNATSWKKRSYVLDLNASPPRISYEKEDTLFSENTIPTISTICHHGLKANVNMVEEALANIPLSFKRQEETSESILVIEKVSIMHLH</sequence>
<gene>
    <name evidence="1" type="ORF">LVIROSA_LOCUS18830</name>
</gene>
<accession>A0AAU9MZ83</accession>
<protein>
    <submittedName>
        <fullName evidence="1">Uncharacterized protein</fullName>
    </submittedName>
</protein>
<comment type="caution">
    <text evidence="1">The sequence shown here is derived from an EMBL/GenBank/DDBJ whole genome shotgun (WGS) entry which is preliminary data.</text>
</comment>
<dbReference type="AlphaFoldDB" id="A0AAU9MZ83"/>
<name>A0AAU9MZ83_9ASTR</name>
<organism evidence="1 2">
    <name type="scientific">Lactuca virosa</name>
    <dbReference type="NCBI Taxonomy" id="75947"/>
    <lineage>
        <taxon>Eukaryota</taxon>
        <taxon>Viridiplantae</taxon>
        <taxon>Streptophyta</taxon>
        <taxon>Embryophyta</taxon>
        <taxon>Tracheophyta</taxon>
        <taxon>Spermatophyta</taxon>
        <taxon>Magnoliopsida</taxon>
        <taxon>eudicotyledons</taxon>
        <taxon>Gunneridae</taxon>
        <taxon>Pentapetalae</taxon>
        <taxon>asterids</taxon>
        <taxon>campanulids</taxon>
        <taxon>Asterales</taxon>
        <taxon>Asteraceae</taxon>
        <taxon>Cichorioideae</taxon>
        <taxon>Cichorieae</taxon>
        <taxon>Lactucinae</taxon>
        <taxon>Lactuca</taxon>
    </lineage>
</organism>
<dbReference type="EMBL" id="CAKMRJ010003334">
    <property type="protein sequence ID" value="CAH1432160.1"/>
    <property type="molecule type" value="Genomic_DNA"/>
</dbReference>
<dbReference type="Proteomes" id="UP001157418">
    <property type="component" value="Unassembled WGS sequence"/>
</dbReference>
<keyword evidence="2" id="KW-1185">Reference proteome</keyword>